<feature type="transmembrane region" description="Helical" evidence="1">
    <location>
        <begin position="70"/>
        <end position="96"/>
    </location>
</feature>
<dbReference type="AlphaFoldDB" id="A0A4U1CIS3"/>
<feature type="transmembrane region" description="Helical" evidence="1">
    <location>
        <begin position="144"/>
        <end position="166"/>
    </location>
</feature>
<accession>A0A4U1CIS3</accession>
<proteinExistence type="predicted"/>
<dbReference type="RefSeq" id="WP_136836630.1">
    <property type="nucleotide sequence ID" value="NZ_SWBQ01000003.1"/>
</dbReference>
<organism evidence="2 3">
    <name type="scientific">Pedobacter frigoris</name>
    <dbReference type="NCBI Taxonomy" id="2571272"/>
    <lineage>
        <taxon>Bacteria</taxon>
        <taxon>Pseudomonadati</taxon>
        <taxon>Bacteroidota</taxon>
        <taxon>Sphingobacteriia</taxon>
        <taxon>Sphingobacteriales</taxon>
        <taxon>Sphingobacteriaceae</taxon>
        <taxon>Pedobacter</taxon>
    </lineage>
</organism>
<name>A0A4U1CIS3_9SPHI</name>
<protein>
    <submittedName>
        <fullName evidence="2">Uncharacterized protein</fullName>
    </submittedName>
</protein>
<feature type="transmembrane region" description="Helical" evidence="1">
    <location>
        <begin position="102"/>
        <end position="123"/>
    </location>
</feature>
<evidence type="ECO:0000256" key="1">
    <source>
        <dbReference type="SAM" id="Phobius"/>
    </source>
</evidence>
<reference evidence="2 3" key="1">
    <citation type="submission" date="2019-04" db="EMBL/GenBank/DDBJ databases">
        <title>Pedobacter sp. RP-3-15 sp. nov., isolated from Arctic soil.</title>
        <authorList>
            <person name="Dahal R.H."/>
            <person name="Kim D.-U."/>
        </authorList>
    </citation>
    <scope>NUCLEOTIDE SEQUENCE [LARGE SCALE GENOMIC DNA]</scope>
    <source>
        <strain evidence="2 3">RP-3-15</strain>
    </source>
</reference>
<keyword evidence="3" id="KW-1185">Reference proteome</keyword>
<sequence>MMKDIETFLNWIYYCMYKGEYKLSRLFRILNPVRLLVKMPFLKKRYEKLGVDIDKEIDSILYSKRFGVSVIYMGGILAGILFLVQMTISIIIIRILDIQITSYGIFLPIFFITSYFVCHVLIFKGDKYLSYFEKFDKWTRNKKIKYGLLSLSVVLTIISTFIFSLLM</sequence>
<evidence type="ECO:0000313" key="2">
    <source>
        <dbReference type="EMBL" id="TKC06371.1"/>
    </source>
</evidence>
<dbReference type="OrthoDB" id="1238410at2"/>
<comment type="caution">
    <text evidence="2">The sequence shown here is derived from an EMBL/GenBank/DDBJ whole genome shotgun (WGS) entry which is preliminary data.</text>
</comment>
<gene>
    <name evidence="2" type="ORF">FA047_13760</name>
</gene>
<keyword evidence="1" id="KW-1133">Transmembrane helix</keyword>
<keyword evidence="1" id="KW-0472">Membrane</keyword>
<keyword evidence="1" id="KW-0812">Transmembrane</keyword>
<dbReference type="Proteomes" id="UP000307244">
    <property type="component" value="Unassembled WGS sequence"/>
</dbReference>
<evidence type="ECO:0000313" key="3">
    <source>
        <dbReference type="Proteomes" id="UP000307244"/>
    </source>
</evidence>
<dbReference type="EMBL" id="SWBQ01000003">
    <property type="protein sequence ID" value="TKC06371.1"/>
    <property type="molecule type" value="Genomic_DNA"/>
</dbReference>